<feature type="DNA-binding region" description="Homeobox" evidence="6">
    <location>
        <begin position="19"/>
        <end position="68"/>
    </location>
</feature>
<keyword evidence="4 6" id="KW-0371">Homeobox</keyword>
<evidence type="ECO:0000259" key="8">
    <source>
        <dbReference type="PROSITE" id="PS50071"/>
    </source>
</evidence>
<dbReference type="Proteomes" id="UP000036681">
    <property type="component" value="Unplaced"/>
</dbReference>
<keyword evidence="9" id="KW-1185">Reference proteome</keyword>
<accession>A0A0M3HKT7</accession>
<keyword evidence="3 6" id="KW-0238">DNA-binding</keyword>
<dbReference type="Gene3D" id="1.10.10.60">
    <property type="entry name" value="Homeodomain-like"/>
    <property type="match status" value="1"/>
</dbReference>
<dbReference type="GO" id="GO:0005634">
    <property type="term" value="C:nucleus"/>
    <property type="evidence" value="ECO:0007669"/>
    <property type="project" value="UniProtKB-SubCell"/>
</dbReference>
<dbReference type="PANTHER" id="PTHR45793">
    <property type="entry name" value="HOMEOBOX PROTEIN"/>
    <property type="match status" value="1"/>
</dbReference>
<evidence type="ECO:0000256" key="6">
    <source>
        <dbReference type="PROSITE-ProRule" id="PRU00108"/>
    </source>
</evidence>
<comment type="subcellular location">
    <subcellularLocation>
        <location evidence="1 6 7">Nucleus</location>
    </subcellularLocation>
</comment>
<sequence length="107" mass="13149">MKIYIITRFNLNDYIIRKQRRERTTFTRIQLEVLEGYFSKTRYPDIFIREEISLKIQLPESRVQVMFHKFSWLMMQLKFQVASLCNRSEIILYYHRAAFGAIIEEEF</sequence>
<evidence type="ECO:0000256" key="5">
    <source>
        <dbReference type="ARBA" id="ARBA00023242"/>
    </source>
</evidence>
<dbReference type="GO" id="GO:0000981">
    <property type="term" value="F:DNA-binding transcription factor activity, RNA polymerase II-specific"/>
    <property type="evidence" value="ECO:0007669"/>
    <property type="project" value="TreeGrafter"/>
</dbReference>
<proteinExistence type="predicted"/>
<protein>
    <submittedName>
        <fullName evidence="10">Homeobox domain-containing protein</fullName>
    </submittedName>
</protein>
<dbReference type="WBParaSite" id="ALUE_0000213201-mRNA-1">
    <property type="protein sequence ID" value="ALUE_0000213201-mRNA-1"/>
    <property type="gene ID" value="ALUE_0000213201"/>
</dbReference>
<evidence type="ECO:0000256" key="1">
    <source>
        <dbReference type="ARBA" id="ARBA00004123"/>
    </source>
</evidence>
<dbReference type="PANTHER" id="PTHR45793:SF5">
    <property type="entry name" value="HOMEOTIC PROTEIN OCELLILESS"/>
    <property type="match status" value="1"/>
</dbReference>
<dbReference type="Pfam" id="PF00046">
    <property type="entry name" value="Homeodomain"/>
    <property type="match status" value="1"/>
</dbReference>
<name>A0A0M3HKT7_ASCLU</name>
<dbReference type="SUPFAM" id="SSF46689">
    <property type="entry name" value="Homeodomain-like"/>
    <property type="match status" value="1"/>
</dbReference>
<dbReference type="PROSITE" id="PS50071">
    <property type="entry name" value="HOMEOBOX_2"/>
    <property type="match status" value="1"/>
</dbReference>
<keyword evidence="5 6" id="KW-0539">Nucleus</keyword>
<evidence type="ECO:0000256" key="3">
    <source>
        <dbReference type="ARBA" id="ARBA00023125"/>
    </source>
</evidence>
<dbReference type="InterPro" id="IPR009057">
    <property type="entry name" value="Homeodomain-like_sf"/>
</dbReference>
<organism evidence="9 10">
    <name type="scientific">Ascaris lumbricoides</name>
    <name type="common">Giant roundworm</name>
    <dbReference type="NCBI Taxonomy" id="6252"/>
    <lineage>
        <taxon>Eukaryota</taxon>
        <taxon>Metazoa</taxon>
        <taxon>Ecdysozoa</taxon>
        <taxon>Nematoda</taxon>
        <taxon>Chromadorea</taxon>
        <taxon>Rhabditida</taxon>
        <taxon>Spirurina</taxon>
        <taxon>Ascaridomorpha</taxon>
        <taxon>Ascaridoidea</taxon>
        <taxon>Ascarididae</taxon>
        <taxon>Ascaris</taxon>
    </lineage>
</organism>
<dbReference type="InterPro" id="IPR001356">
    <property type="entry name" value="HD"/>
</dbReference>
<evidence type="ECO:0000256" key="2">
    <source>
        <dbReference type="ARBA" id="ARBA00022473"/>
    </source>
</evidence>
<evidence type="ECO:0000256" key="7">
    <source>
        <dbReference type="RuleBase" id="RU000682"/>
    </source>
</evidence>
<dbReference type="GO" id="GO:0000978">
    <property type="term" value="F:RNA polymerase II cis-regulatory region sequence-specific DNA binding"/>
    <property type="evidence" value="ECO:0007669"/>
    <property type="project" value="TreeGrafter"/>
</dbReference>
<dbReference type="AlphaFoldDB" id="A0A0M3HKT7"/>
<keyword evidence="2" id="KW-0217">Developmental protein</keyword>
<feature type="domain" description="Homeobox" evidence="8">
    <location>
        <begin position="17"/>
        <end position="67"/>
    </location>
</feature>
<dbReference type="CDD" id="cd00086">
    <property type="entry name" value="homeodomain"/>
    <property type="match status" value="1"/>
</dbReference>
<dbReference type="SMART" id="SM00389">
    <property type="entry name" value="HOX"/>
    <property type="match status" value="1"/>
</dbReference>
<evidence type="ECO:0000313" key="9">
    <source>
        <dbReference type="Proteomes" id="UP000036681"/>
    </source>
</evidence>
<reference evidence="10" key="1">
    <citation type="submission" date="2017-02" db="UniProtKB">
        <authorList>
            <consortium name="WormBaseParasite"/>
        </authorList>
    </citation>
    <scope>IDENTIFICATION</scope>
</reference>
<evidence type="ECO:0000313" key="10">
    <source>
        <dbReference type="WBParaSite" id="ALUE_0000213201-mRNA-1"/>
    </source>
</evidence>
<evidence type="ECO:0000256" key="4">
    <source>
        <dbReference type="ARBA" id="ARBA00023155"/>
    </source>
</evidence>